<organism evidence="1">
    <name type="scientific">Oryza sativa subsp. japonica</name>
    <name type="common">Rice</name>
    <dbReference type="NCBI Taxonomy" id="39947"/>
    <lineage>
        <taxon>Eukaryota</taxon>
        <taxon>Viridiplantae</taxon>
        <taxon>Streptophyta</taxon>
        <taxon>Embryophyta</taxon>
        <taxon>Tracheophyta</taxon>
        <taxon>Spermatophyta</taxon>
        <taxon>Magnoliopsida</taxon>
        <taxon>Liliopsida</taxon>
        <taxon>Poales</taxon>
        <taxon>Poaceae</taxon>
        <taxon>BOP clade</taxon>
        <taxon>Oryzoideae</taxon>
        <taxon>Oryzeae</taxon>
        <taxon>Oryzinae</taxon>
        <taxon>Oryza</taxon>
        <taxon>Oryza sativa</taxon>
    </lineage>
</organism>
<protein>
    <submittedName>
        <fullName evidence="1">Uncharacterized protein</fullName>
    </submittedName>
</protein>
<proteinExistence type="predicted"/>
<gene>
    <name evidence="1" type="primary">P0537A05.29</name>
</gene>
<sequence>MGIHSPWSRYRDTRVTEKPDRDKSHVLGLGSCVRYVMECGIKNNRIGNEGVTLLDGREGHYGVGNVENMMQWQTGSKGEVGAIRICAMLMKRCRRRWNKDIGSPLVACGIR</sequence>
<dbReference type="AlphaFoldDB" id="Q9AS07"/>
<evidence type="ECO:0000313" key="1">
    <source>
        <dbReference type="EMBL" id="BAB39286.1"/>
    </source>
</evidence>
<dbReference type="EMBL" id="AP002971">
    <property type="protein sequence ID" value="BAB39286.1"/>
    <property type="molecule type" value="Genomic_DNA"/>
</dbReference>
<reference evidence="1" key="1">
    <citation type="journal article" date="2002" name="Nature">
        <title>The genome sequence and structure of rice chromosome 1.</title>
        <authorList>
            <person name="Sasaki T."/>
            <person name="Matsumoto T."/>
            <person name="Yamamoto K."/>
            <person name="Sakata K."/>
            <person name="Baba T."/>
            <person name="Katayose Y."/>
            <person name="Wu J."/>
            <person name="Niimura Y."/>
            <person name="Cheng Z."/>
            <person name="Nagamura Y."/>
            <person name="Antonio B.A."/>
            <person name="Kanamori H."/>
            <person name="Hosokawa S."/>
            <person name="Masukawa M."/>
            <person name="Arikawa K."/>
            <person name="Chiden Y."/>
            <person name="Hayashi M."/>
            <person name="Okamoto M."/>
            <person name="Ando T."/>
            <person name="Aoki H."/>
            <person name="Arita K."/>
            <person name="Hamada M."/>
            <person name="Harada C."/>
            <person name="Hijishita S."/>
            <person name="Honda M."/>
            <person name="Ichikawa Y."/>
            <person name="Idonuma A."/>
            <person name="Iijima M."/>
            <person name="Ikeda M."/>
            <person name="Ikeno M."/>
            <person name="Itoh S."/>
            <person name="Itoh T."/>
            <person name="Itoh Y."/>
            <person name="Itoh Y."/>
            <person name="Iwabuchi A."/>
            <person name="Kamiya K."/>
            <person name="Karasawa W."/>
            <person name="Katagiri S."/>
            <person name="Kikuta A."/>
            <person name="Kobayashi N."/>
            <person name="Kono I."/>
            <person name="Machita K."/>
            <person name="Maehara T."/>
            <person name="Mizuno H."/>
            <person name="Mizubayashi T."/>
            <person name="Mukai Y."/>
            <person name="Nagasaki H."/>
            <person name="Nakashima M."/>
            <person name="Nakama Y."/>
            <person name="Nakamichi Y."/>
            <person name="Nakamura M."/>
            <person name="Namiki N."/>
            <person name="Negishi M."/>
            <person name="Ohta I."/>
            <person name="Ono N."/>
            <person name="Saji S."/>
            <person name="Sakai K."/>
            <person name="Shibata M."/>
            <person name="Shimokawa T."/>
            <person name="Shomura A."/>
            <person name="Song J."/>
            <person name="Takazaki Y."/>
            <person name="Terasawa K."/>
            <person name="Tsuji K."/>
            <person name="Waki K."/>
            <person name="Yamagata H."/>
            <person name="Yamane H."/>
            <person name="Yoshiki S."/>
            <person name="Yoshihara R."/>
            <person name="Yukawa K."/>
            <person name="Zhong H."/>
            <person name="Iwama H."/>
            <person name="Endo T."/>
            <person name="Ito H."/>
            <person name="Hahn J.H."/>
            <person name="Kim H.I."/>
            <person name="Eun M.Y."/>
            <person name="Yano M."/>
            <person name="Jiang J."/>
            <person name="Gojobori T."/>
        </authorList>
    </citation>
    <scope>NUCLEOTIDE SEQUENCE [LARGE SCALE GENOMIC DNA]</scope>
</reference>
<dbReference type="Proteomes" id="UP000817658">
    <property type="component" value="Chromosome 1"/>
</dbReference>
<name>Q9AS07_ORYSJ</name>
<accession>Q9AS07</accession>